<accession>A0A1H6A083</accession>
<dbReference type="Proteomes" id="UP000236754">
    <property type="component" value="Unassembled WGS sequence"/>
</dbReference>
<evidence type="ECO:0000256" key="1">
    <source>
        <dbReference type="SAM" id="SignalP"/>
    </source>
</evidence>
<proteinExistence type="predicted"/>
<reference evidence="2 3" key="1">
    <citation type="submission" date="2016-10" db="EMBL/GenBank/DDBJ databases">
        <authorList>
            <person name="de Groot N.N."/>
        </authorList>
    </citation>
    <scope>NUCLEOTIDE SEQUENCE [LARGE SCALE GENOMIC DNA]</scope>
    <source>
        <strain evidence="2 3">CGMCC 4.2023</strain>
    </source>
</reference>
<sequence length="179" mass="18893">MPVSARPHHPSRGAVWTSACAVGAVVLALTATACSSSPSGPKAADSAAKMSADAKWLAQKERSSNKATTPFTVTQDGTKAVSCGHGKASYTFAGQQTFTIGPVHTYLDVTTVVDAWMKDRGYSIDFDAKPKNDYYTRNSQILVNKKSGIHLTVTATASGEHATTEVWSVSGHTECLRTG</sequence>
<name>A0A1H6A083_9ACTN</name>
<feature type="signal peptide" evidence="1">
    <location>
        <begin position="1"/>
        <end position="33"/>
    </location>
</feature>
<organism evidence="2 3">
    <name type="scientific">Actinacidiphila yanglinensis</name>
    <dbReference type="NCBI Taxonomy" id="310779"/>
    <lineage>
        <taxon>Bacteria</taxon>
        <taxon>Bacillati</taxon>
        <taxon>Actinomycetota</taxon>
        <taxon>Actinomycetes</taxon>
        <taxon>Kitasatosporales</taxon>
        <taxon>Streptomycetaceae</taxon>
        <taxon>Actinacidiphila</taxon>
    </lineage>
</organism>
<dbReference type="EMBL" id="FNVU01000005">
    <property type="protein sequence ID" value="SEG41445.1"/>
    <property type="molecule type" value="Genomic_DNA"/>
</dbReference>
<evidence type="ECO:0008006" key="4">
    <source>
        <dbReference type="Google" id="ProtNLM"/>
    </source>
</evidence>
<keyword evidence="1" id="KW-0732">Signal</keyword>
<protein>
    <recommendedName>
        <fullName evidence="4">Lipoprotein</fullName>
    </recommendedName>
</protein>
<evidence type="ECO:0000313" key="2">
    <source>
        <dbReference type="EMBL" id="SEG41445.1"/>
    </source>
</evidence>
<gene>
    <name evidence="2" type="ORF">SAMN05216223_10548</name>
</gene>
<dbReference type="AlphaFoldDB" id="A0A1H6A083"/>
<dbReference type="PROSITE" id="PS51257">
    <property type="entry name" value="PROKAR_LIPOPROTEIN"/>
    <property type="match status" value="1"/>
</dbReference>
<evidence type="ECO:0000313" key="3">
    <source>
        <dbReference type="Proteomes" id="UP000236754"/>
    </source>
</evidence>
<keyword evidence="3" id="KW-1185">Reference proteome</keyword>
<feature type="chain" id="PRO_5039189805" description="Lipoprotein" evidence="1">
    <location>
        <begin position="34"/>
        <end position="179"/>
    </location>
</feature>